<accession>A0ABU9ZHA2</accession>
<feature type="domain" description="DUF4062" evidence="1">
    <location>
        <begin position="4"/>
        <end position="85"/>
    </location>
</feature>
<dbReference type="InterPro" id="IPR025139">
    <property type="entry name" value="DUF4062"/>
</dbReference>
<sequence>MPVKVFISSLMAGFEPNRAAARAAVKGLGYEPVMAEDFGARPTSPQVACLDGVRQSGLVVLILGKDYGWKQPSGISATHEEYREARESRPVLAFVQEGVDRDPDEKAFVHEVQEWAGGLFRGGFTTPEDLQAKIGRAVHEYMMSRAAGPVDERSLLERALSLLPEERRGYSTGVRHLAVAVAGGPAQSILRPSQIEERALAEHLAQSAMFGPARILDRAKGSLEAVEDGALVLRQGDETSVTLFPQGDLLLVLPLPRSEDMMGGVIEEDVAALLTQVLRFTATTLDHVDPTQRLTHVVLATSITEGRMIVWRTRSEAARSRGSVSLGFDRDEPGRVHLTPALRTRAALRHDETHLVEDLVTLLRRAYRSNTD</sequence>
<dbReference type="RefSeq" id="WP_345971631.1">
    <property type="nucleotide sequence ID" value="NZ_JAQYXL010000001.1"/>
</dbReference>
<dbReference type="EMBL" id="JAQYXL010000001">
    <property type="protein sequence ID" value="MEN3230215.1"/>
    <property type="molecule type" value="Genomic_DNA"/>
</dbReference>
<proteinExistence type="predicted"/>
<keyword evidence="3" id="KW-1185">Reference proteome</keyword>
<comment type="caution">
    <text evidence="2">The sequence shown here is derived from an EMBL/GenBank/DDBJ whole genome shotgun (WGS) entry which is preliminary data.</text>
</comment>
<dbReference type="Proteomes" id="UP001404845">
    <property type="component" value="Unassembled WGS sequence"/>
</dbReference>
<evidence type="ECO:0000259" key="1">
    <source>
        <dbReference type="Pfam" id="PF13271"/>
    </source>
</evidence>
<gene>
    <name evidence="2" type="ORF">PUR21_21665</name>
</gene>
<evidence type="ECO:0000313" key="2">
    <source>
        <dbReference type="EMBL" id="MEN3230215.1"/>
    </source>
</evidence>
<reference evidence="2 3" key="1">
    <citation type="journal article" date="2023" name="PLoS ONE">
        <title>Complete genome assembly of Hawai'i environmental nontuberculous mycobacteria reveals unexpected co-isolation with methylobacteria.</title>
        <authorList>
            <person name="Hendrix J."/>
            <person name="Epperson L.E."/>
            <person name="Tong E.I."/>
            <person name="Chan Y.L."/>
            <person name="Hasan N.A."/>
            <person name="Dawrs S.N."/>
            <person name="Norton G.J."/>
            <person name="Virdi R."/>
            <person name="Crooks J.L."/>
            <person name="Chan E.D."/>
            <person name="Honda J.R."/>
            <person name="Strong M."/>
        </authorList>
    </citation>
    <scope>NUCLEOTIDE SEQUENCE [LARGE SCALE GENOMIC DNA]</scope>
    <source>
        <strain evidence="2 3">NJH_HI01</strain>
    </source>
</reference>
<evidence type="ECO:0000313" key="3">
    <source>
        <dbReference type="Proteomes" id="UP001404845"/>
    </source>
</evidence>
<protein>
    <submittedName>
        <fullName evidence="2">DUF4062 domain-containing protein</fullName>
    </submittedName>
</protein>
<dbReference type="Pfam" id="PF13271">
    <property type="entry name" value="DUF4062"/>
    <property type="match status" value="1"/>
</dbReference>
<name>A0ABU9ZHA2_9HYPH</name>
<organism evidence="2 3">
    <name type="scientific">Methylorubrum rhodesianum</name>
    <dbReference type="NCBI Taxonomy" id="29427"/>
    <lineage>
        <taxon>Bacteria</taxon>
        <taxon>Pseudomonadati</taxon>
        <taxon>Pseudomonadota</taxon>
        <taxon>Alphaproteobacteria</taxon>
        <taxon>Hyphomicrobiales</taxon>
        <taxon>Methylobacteriaceae</taxon>
        <taxon>Methylorubrum</taxon>
    </lineage>
</organism>